<dbReference type="EMBL" id="JYDJ01000049">
    <property type="protein sequence ID" value="KRX46998.1"/>
    <property type="molecule type" value="Genomic_DNA"/>
</dbReference>
<dbReference type="SUPFAM" id="SSF46689">
    <property type="entry name" value="Homeodomain-like"/>
    <property type="match status" value="1"/>
</dbReference>
<evidence type="ECO:0000313" key="3">
    <source>
        <dbReference type="EMBL" id="KRX46998.1"/>
    </source>
</evidence>
<sequence>MRIQIRNCELSNIRLSGSKRVHRGAIARCAFDTSLSLAKRKSLSVKEKVAVVNALNDGTKNTSVCEQFALSKSTVSAIWKIEALFQKHMKMALQLQKGSSTNRRESIFQFDKISELDDYVDVDNAVITSYVPTMDDIANDIHCAKQEYSDDSDRETATAKTIPLKTYPELNECVDHL</sequence>
<dbReference type="OrthoDB" id="125347at2759"/>
<dbReference type="Pfam" id="PF04218">
    <property type="entry name" value="CENP-B_N"/>
    <property type="match status" value="1"/>
</dbReference>
<dbReference type="InterPro" id="IPR009057">
    <property type="entry name" value="Homeodomain-like_sf"/>
</dbReference>
<organism evidence="3 4">
    <name type="scientific">Trichinella murrelli</name>
    <dbReference type="NCBI Taxonomy" id="144512"/>
    <lineage>
        <taxon>Eukaryota</taxon>
        <taxon>Metazoa</taxon>
        <taxon>Ecdysozoa</taxon>
        <taxon>Nematoda</taxon>
        <taxon>Enoplea</taxon>
        <taxon>Dorylaimia</taxon>
        <taxon>Trichinellida</taxon>
        <taxon>Trichinellidae</taxon>
        <taxon>Trichinella</taxon>
    </lineage>
</organism>
<dbReference type="GO" id="GO:0003677">
    <property type="term" value="F:DNA binding"/>
    <property type="evidence" value="ECO:0007669"/>
    <property type="project" value="InterPro"/>
</dbReference>
<dbReference type="Proteomes" id="UP000055048">
    <property type="component" value="Unassembled WGS sequence"/>
</dbReference>
<dbReference type="InterPro" id="IPR007889">
    <property type="entry name" value="HTH_Psq"/>
</dbReference>
<dbReference type="GO" id="GO:0005634">
    <property type="term" value="C:nucleus"/>
    <property type="evidence" value="ECO:0007669"/>
    <property type="project" value="UniProtKB-SubCell"/>
</dbReference>
<evidence type="ECO:0000256" key="1">
    <source>
        <dbReference type="ARBA" id="ARBA00004123"/>
    </source>
</evidence>
<dbReference type="Gene3D" id="1.10.10.60">
    <property type="entry name" value="Homeodomain-like"/>
    <property type="match status" value="1"/>
</dbReference>
<dbReference type="AlphaFoldDB" id="A0A0V0U6Y9"/>
<accession>A0A0V0U6Y9</accession>
<evidence type="ECO:0000259" key="2">
    <source>
        <dbReference type="Pfam" id="PF04218"/>
    </source>
</evidence>
<gene>
    <name evidence="3" type="ORF">T05_14742</name>
</gene>
<protein>
    <recommendedName>
        <fullName evidence="2">HTH psq-type domain-containing protein</fullName>
    </recommendedName>
</protein>
<proteinExistence type="predicted"/>
<feature type="domain" description="HTH psq-type" evidence="2">
    <location>
        <begin position="39"/>
        <end position="83"/>
    </location>
</feature>
<comment type="caution">
    <text evidence="3">The sequence shown here is derived from an EMBL/GenBank/DDBJ whole genome shotgun (WGS) entry which is preliminary data.</text>
</comment>
<evidence type="ECO:0000313" key="4">
    <source>
        <dbReference type="Proteomes" id="UP000055048"/>
    </source>
</evidence>
<keyword evidence="4" id="KW-1185">Reference proteome</keyword>
<reference evidence="3 4" key="1">
    <citation type="submission" date="2015-01" db="EMBL/GenBank/DDBJ databases">
        <title>Evolution of Trichinella species and genotypes.</title>
        <authorList>
            <person name="Korhonen P.K."/>
            <person name="Edoardo P."/>
            <person name="Giuseppe L.R."/>
            <person name="Gasser R.B."/>
        </authorList>
    </citation>
    <scope>NUCLEOTIDE SEQUENCE [LARGE SCALE GENOMIC DNA]</scope>
    <source>
        <strain evidence="3">ISS417</strain>
    </source>
</reference>
<name>A0A0V0U6Y9_9BILA</name>
<comment type="subcellular location">
    <subcellularLocation>
        <location evidence="1">Nucleus</location>
    </subcellularLocation>
</comment>